<gene>
    <name evidence="2" type="ORF">Nepgr_005249</name>
</gene>
<sequence>MKDAGAALDSNPFAALQSSEADLLDYIPEESGITDANLLVEPESASILGDESTDPDCLPLPDKEADLLDSLHEGSGNSDANLLVEPESTSFLGDKLANPDCLPLPNKEVEPLDEFPLDIESAGLAGGSRIHRPSSCEPPLPIVTNLEEVPIGPSSTSVSAAPRSSRTARRVLVDSPSHPVNLPHTQSEVSPIWRSSLVS</sequence>
<dbReference type="EMBL" id="BSYO01000004">
    <property type="protein sequence ID" value="GMH03410.1"/>
    <property type="molecule type" value="Genomic_DNA"/>
</dbReference>
<protein>
    <submittedName>
        <fullName evidence="2">Uncharacterized protein</fullName>
    </submittedName>
</protein>
<comment type="caution">
    <text evidence="2">The sequence shown here is derived from an EMBL/GenBank/DDBJ whole genome shotgun (WGS) entry which is preliminary data.</text>
</comment>
<keyword evidence="3" id="KW-1185">Reference proteome</keyword>
<reference evidence="2" key="1">
    <citation type="submission" date="2023-05" db="EMBL/GenBank/DDBJ databases">
        <title>Nepenthes gracilis genome sequencing.</title>
        <authorList>
            <person name="Fukushima K."/>
        </authorList>
    </citation>
    <scope>NUCLEOTIDE SEQUENCE</scope>
    <source>
        <strain evidence="2">SING2019-196</strain>
    </source>
</reference>
<evidence type="ECO:0000256" key="1">
    <source>
        <dbReference type="SAM" id="MobiDB-lite"/>
    </source>
</evidence>
<dbReference type="AlphaFoldDB" id="A0AAD3S2W7"/>
<accession>A0AAD3S2W7</accession>
<evidence type="ECO:0000313" key="3">
    <source>
        <dbReference type="Proteomes" id="UP001279734"/>
    </source>
</evidence>
<evidence type="ECO:0000313" key="2">
    <source>
        <dbReference type="EMBL" id="GMH03410.1"/>
    </source>
</evidence>
<dbReference type="Proteomes" id="UP001279734">
    <property type="component" value="Unassembled WGS sequence"/>
</dbReference>
<organism evidence="2 3">
    <name type="scientific">Nepenthes gracilis</name>
    <name type="common">Slender pitcher plant</name>
    <dbReference type="NCBI Taxonomy" id="150966"/>
    <lineage>
        <taxon>Eukaryota</taxon>
        <taxon>Viridiplantae</taxon>
        <taxon>Streptophyta</taxon>
        <taxon>Embryophyta</taxon>
        <taxon>Tracheophyta</taxon>
        <taxon>Spermatophyta</taxon>
        <taxon>Magnoliopsida</taxon>
        <taxon>eudicotyledons</taxon>
        <taxon>Gunneridae</taxon>
        <taxon>Pentapetalae</taxon>
        <taxon>Caryophyllales</taxon>
        <taxon>Nepenthaceae</taxon>
        <taxon>Nepenthes</taxon>
    </lineage>
</organism>
<proteinExistence type="predicted"/>
<feature type="compositionally biased region" description="Low complexity" evidence="1">
    <location>
        <begin position="153"/>
        <end position="165"/>
    </location>
</feature>
<name>A0AAD3S2W7_NEPGR</name>
<feature type="region of interest" description="Disordered" evidence="1">
    <location>
        <begin position="147"/>
        <end position="199"/>
    </location>
</feature>